<dbReference type="SFLD" id="SFLDG01082">
    <property type="entry name" value="B12-binding_domain_containing"/>
    <property type="match status" value="1"/>
</dbReference>
<evidence type="ECO:0000256" key="5">
    <source>
        <dbReference type="ARBA" id="ARBA00022691"/>
    </source>
</evidence>
<evidence type="ECO:0000256" key="4">
    <source>
        <dbReference type="ARBA" id="ARBA00022679"/>
    </source>
</evidence>
<keyword evidence="6" id="KW-0479">Metal-binding</keyword>
<evidence type="ECO:0000313" key="11">
    <source>
        <dbReference type="EMBL" id="MST96622.1"/>
    </source>
</evidence>
<evidence type="ECO:0000259" key="9">
    <source>
        <dbReference type="PROSITE" id="PS51449"/>
    </source>
</evidence>
<dbReference type="SMART" id="SM00729">
    <property type="entry name" value="Elp3"/>
    <property type="match status" value="1"/>
</dbReference>
<reference evidence="11 12" key="1">
    <citation type="submission" date="2019-08" db="EMBL/GenBank/DDBJ databases">
        <title>In-depth cultivation of the pig gut microbiome towards novel bacterial diversity and tailored functional studies.</title>
        <authorList>
            <person name="Wylensek D."/>
            <person name="Hitch T.C.A."/>
            <person name="Clavel T."/>
        </authorList>
    </citation>
    <scope>NUCLEOTIDE SEQUENCE [LARGE SCALE GENOMIC DNA]</scope>
    <source>
        <strain evidence="11 12">BBE-744-WT-12</strain>
    </source>
</reference>
<proteinExistence type="predicted"/>
<evidence type="ECO:0000313" key="12">
    <source>
        <dbReference type="Proteomes" id="UP000435649"/>
    </source>
</evidence>
<keyword evidence="3" id="KW-0963">Cytoplasm</keyword>
<dbReference type="Gene3D" id="3.40.50.12160">
    <property type="entry name" value="Methylthiotransferase, N-terminal domain"/>
    <property type="match status" value="1"/>
</dbReference>
<dbReference type="Pfam" id="PF04055">
    <property type="entry name" value="Radical_SAM"/>
    <property type="match status" value="1"/>
</dbReference>
<dbReference type="InterPro" id="IPR020612">
    <property type="entry name" value="Methylthiotransferase_CS"/>
</dbReference>
<comment type="caution">
    <text evidence="11">The sequence shown here is derived from an EMBL/GenBank/DDBJ whole genome shotgun (WGS) entry which is preliminary data.</text>
</comment>
<protein>
    <submittedName>
        <fullName evidence="11">tRNA (N(6)-L-threonylcarbamoyladenosine(37)-C(2))-methylthiotransferase MtaB</fullName>
    </submittedName>
</protein>
<dbReference type="NCBIfam" id="TIGR00089">
    <property type="entry name" value="MiaB/RimO family radical SAM methylthiotransferase"/>
    <property type="match status" value="1"/>
</dbReference>
<dbReference type="SFLD" id="SFLDS00029">
    <property type="entry name" value="Radical_SAM"/>
    <property type="match status" value="1"/>
</dbReference>
<feature type="domain" description="MTTase N-terminal" evidence="9">
    <location>
        <begin position="30"/>
        <end position="142"/>
    </location>
</feature>
<dbReference type="SUPFAM" id="SSF102114">
    <property type="entry name" value="Radical SAM enzymes"/>
    <property type="match status" value="1"/>
</dbReference>
<dbReference type="InterPro" id="IPR006638">
    <property type="entry name" value="Elp3/MiaA/NifB-like_rSAM"/>
</dbReference>
<evidence type="ECO:0000259" key="10">
    <source>
        <dbReference type="PROSITE" id="PS51918"/>
    </source>
</evidence>
<evidence type="ECO:0000256" key="2">
    <source>
        <dbReference type="ARBA" id="ARBA00022485"/>
    </source>
</evidence>
<feature type="domain" description="Radical SAM core" evidence="10">
    <location>
        <begin position="169"/>
        <end position="396"/>
    </location>
</feature>
<keyword evidence="8" id="KW-0411">Iron-sulfur</keyword>
<dbReference type="GO" id="GO:0005829">
    <property type="term" value="C:cytosol"/>
    <property type="evidence" value="ECO:0007669"/>
    <property type="project" value="TreeGrafter"/>
</dbReference>
<keyword evidence="4 11" id="KW-0808">Transferase</keyword>
<evidence type="ECO:0000256" key="7">
    <source>
        <dbReference type="ARBA" id="ARBA00023004"/>
    </source>
</evidence>
<keyword evidence="7" id="KW-0408">Iron</keyword>
<keyword evidence="2" id="KW-0004">4Fe-4S</keyword>
<dbReference type="NCBIfam" id="TIGR01579">
    <property type="entry name" value="MiaB-like-C"/>
    <property type="match status" value="1"/>
</dbReference>
<dbReference type="InterPro" id="IPR006467">
    <property type="entry name" value="MiaB-like_bact"/>
</dbReference>
<evidence type="ECO:0000256" key="8">
    <source>
        <dbReference type="ARBA" id="ARBA00023014"/>
    </source>
</evidence>
<dbReference type="FunFam" id="3.80.30.20:FF:000001">
    <property type="entry name" value="tRNA-2-methylthio-N(6)-dimethylallyladenosine synthase 2"/>
    <property type="match status" value="1"/>
</dbReference>
<dbReference type="EMBL" id="VUNS01000004">
    <property type="protein sequence ID" value="MST96622.1"/>
    <property type="molecule type" value="Genomic_DNA"/>
</dbReference>
<dbReference type="InterPro" id="IPR058240">
    <property type="entry name" value="rSAM_sf"/>
</dbReference>
<dbReference type="Gene3D" id="3.80.30.20">
    <property type="entry name" value="tm_1862 like domain"/>
    <property type="match status" value="1"/>
</dbReference>
<dbReference type="GO" id="GO:0046872">
    <property type="term" value="F:metal ion binding"/>
    <property type="evidence" value="ECO:0007669"/>
    <property type="project" value="UniProtKB-KW"/>
</dbReference>
<evidence type="ECO:0000256" key="6">
    <source>
        <dbReference type="ARBA" id="ARBA00022723"/>
    </source>
</evidence>
<dbReference type="InterPro" id="IPR007197">
    <property type="entry name" value="rSAM"/>
</dbReference>
<organism evidence="11 12">
    <name type="scientific">Victivallis lenta</name>
    <dbReference type="NCBI Taxonomy" id="2606640"/>
    <lineage>
        <taxon>Bacteria</taxon>
        <taxon>Pseudomonadati</taxon>
        <taxon>Lentisphaerota</taxon>
        <taxon>Lentisphaeria</taxon>
        <taxon>Victivallales</taxon>
        <taxon>Victivallaceae</taxon>
        <taxon>Victivallis</taxon>
    </lineage>
</organism>
<dbReference type="PROSITE" id="PS51918">
    <property type="entry name" value="RADICAL_SAM"/>
    <property type="match status" value="1"/>
</dbReference>
<dbReference type="InterPro" id="IPR023404">
    <property type="entry name" value="rSAM_horseshoe"/>
</dbReference>
<accession>A0A844G122</accession>
<dbReference type="PANTHER" id="PTHR43020">
    <property type="entry name" value="CDK5 REGULATORY SUBUNIT-ASSOCIATED PROTEIN 1"/>
    <property type="match status" value="1"/>
</dbReference>
<dbReference type="AlphaFoldDB" id="A0A844G122"/>
<name>A0A844G122_9BACT</name>
<dbReference type="PANTHER" id="PTHR43020:SF2">
    <property type="entry name" value="MITOCHONDRIAL TRNA METHYLTHIOTRANSFERASE CDK5RAP1"/>
    <property type="match status" value="1"/>
</dbReference>
<keyword evidence="12" id="KW-1185">Reference proteome</keyword>
<dbReference type="PROSITE" id="PS01278">
    <property type="entry name" value="MTTASE_RADICAL"/>
    <property type="match status" value="1"/>
</dbReference>
<sequence>MVQEIHPLRVAKNAKQLYVTRRKGRVILNRKAIVLTLGCRLNTADSALLVSRLAEAGYEVAESAEKAALAVVNSCTVTAEAARKSRQAVRKLRATHPEAVIVVTGCSAELDRDAFLTDGAADVVLSNPEKRSLPELVLEYLAGRTDPGGAARSSEEPITPFRERAFGSFPFRSRAFLKIQEGCNNFCSYCIVPYARGPERSRAFDEVLADCRRAVADGFPELVLTGVNTCAYSDAGRGLGELVHAVAGIDGDFRIRLSSTEPAPDNRGLLDVMASEPKVCRFLHLALQHGSNRILKLMNRHYTTDEYAAFVEAAREKIPGIHLGSDLIVGFPGETEADFEESRRFVEAMAFANLHIFTYSPRSGTPAASFPGRVPAAEAKSRYRRLAATAAESKRRFVESQCGAFLPVIFERVDSGGFARGWSDNYLELRVPAGTVPLNRIVPVEATAENTASNLET</sequence>
<dbReference type="Proteomes" id="UP000435649">
    <property type="component" value="Unassembled WGS sequence"/>
</dbReference>
<dbReference type="InterPro" id="IPR005839">
    <property type="entry name" value="Methylthiotransferase"/>
</dbReference>
<dbReference type="GO" id="GO:0035597">
    <property type="term" value="F:tRNA-2-methylthio-N(6)-dimethylallyladenosine(37) synthase activity"/>
    <property type="evidence" value="ECO:0007669"/>
    <property type="project" value="TreeGrafter"/>
</dbReference>
<dbReference type="InterPro" id="IPR038135">
    <property type="entry name" value="Methylthiotransferase_N_sf"/>
</dbReference>
<dbReference type="InterPro" id="IPR013848">
    <property type="entry name" value="Methylthiotransferase_N"/>
</dbReference>
<dbReference type="CDD" id="cd01335">
    <property type="entry name" value="Radical_SAM"/>
    <property type="match status" value="1"/>
</dbReference>
<keyword evidence="5" id="KW-0949">S-adenosyl-L-methionine</keyword>
<evidence type="ECO:0000256" key="1">
    <source>
        <dbReference type="ARBA" id="ARBA00001966"/>
    </source>
</evidence>
<dbReference type="SFLD" id="SFLDG01061">
    <property type="entry name" value="methylthiotransferase"/>
    <property type="match status" value="1"/>
</dbReference>
<dbReference type="GO" id="GO:0051539">
    <property type="term" value="F:4 iron, 4 sulfur cluster binding"/>
    <property type="evidence" value="ECO:0007669"/>
    <property type="project" value="UniProtKB-KW"/>
</dbReference>
<comment type="cofactor">
    <cofactor evidence="1">
        <name>[4Fe-4S] cluster</name>
        <dbReference type="ChEBI" id="CHEBI:49883"/>
    </cofactor>
</comment>
<dbReference type="Pfam" id="PF00919">
    <property type="entry name" value="UPF0004"/>
    <property type="match status" value="1"/>
</dbReference>
<evidence type="ECO:0000256" key="3">
    <source>
        <dbReference type="ARBA" id="ARBA00022490"/>
    </source>
</evidence>
<gene>
    <name evidence="11" type="primary">mtaB</name>
    <name evidence="11" type="ORF">FYJ85_06125</name>
</gene>
<dbReference type="PROSITE" id="PS51449">
    <property type="entry name" value="MTTASE_N"/>
    <property type="match status" value="1"/>
</dbReference>